<evidence type="ECO:0000256" key="1">
    <source>
        <dbReference type="SAM" id="MobiDB-lite"/>
    </source>
</evidence>
<evidence type="ECO:0000313" key="3">
    <source>
        <dbReference type="Proteomes" id="UP001595476"/>
    </source>
</evidence>
<feature type="region of interest" description="Disordered" evidence="1">
    <location>
        <begin position="29"/>
        <end position="48"/>
    </location>
</feature>
<name>A0ABV7HLG3_9GAMM</name>
<reference evidence="3" key="1">
    <citation type="journal article" date="2019" name="Int. J. Syst. Evol. Microbiol.">
        <title>The Global Catalogue of Microorganisms (GCM) 10K type strain sequencing project: providing services to taxonomists for standard genome sequencing and annotation.</title>
        <authorList>
            <consortium name="The Broad Institute Genomics Platform"/>
            <consortium name="The Broad Institute Genome Sequencing Center for Infectious Disease"/>
            <person name="Wu L."/>
            <person name="Ma J."/>
        </authorList>
    </citation>
    <scope>NUCLEOTIDE SEQUENCE [LARGE SCALE GENOMIC DNA]</scope>
    <source>
        <strain evidence="3">KCTC 52438</strain>
    </source>
</reference>
<dbReference type="EMBL" id="JBHRSZ010000009">
    <property type="protein sequence ID" value="MFC3153443.1"/>
    <property type="molecule type" value="Genomic_DNA"/>
</dbReference>
<organism evidence="2 3">
    <name type="scientific">Litoribrevibacter euphylliae</name>
    <dbReference type="NCBI Taxonomy" id="1834034"/>
    <lineage>
        <taxon>Bacteria</taxon>
        <taxon>Pseudomonadati</taxon>
        <taxon>Pseudomonadota</taxon>
        <taxon>Gammaproteobacteria</taxon>
        <taxon>Oceanospirillales</taxon>
        <taxon>Oceanospirillaceae</taxon>
        <taxon>Litoribrevibacter</taxon>
    </lineage>
</organism>
<proteinExistence type="predicted"/>
<comment type="caution">
    <text evidence="2">The sequence shown here is derived from an EMBL/GenBank/DDBJ whole genome shotgun (WGS) entry which is preliminary data.</text>
</comment>
<keyword evidence="3" id="KW-1185">Reference proteome</keyword>
<dbReference type="PANTHER" id="PTHR39431:SF1">
    <property type="entry name" value="FRPA_C-RELATED PROTEIN"/>
    <property type="match status" value="1"/>
</dbReference>
<dbReference type="RefSeq" id="WP_386723363.1">
    <property type="nucleotide sequence ID" value="NZ_JBHRSZ010000009.1"/>
</dbReference>
<evidence type="ECO:0000313" key="2">
    <source>
        <dbReference type="EMBL" id="MFC3153443.1"/>
    </source>
</evidence>
<sequence length="508" mass="54964">MRILASDVQMEALSRRSVLKELSREQLNVRRTEQDQNAPPGGRPVGMGNIIGVSQDTRVEYDQRYQQYSYRHSDVYSFDELMKAGSSAEAQRSFTDSSFIEHAISAVFTGKSAARFLIPSSDLGSSVAVAARSIDSGSLAQGGIQLTGTVIDASQLSVSGTDELTAVGTVDSSAISVSGTGLMRFNQYTLSQVDQTQLFNGHGSVTTADGRVINFGLYLAMDRHERIETRSELLVQSRPMTDPLVINFGAESAQLRDQYFDFDVDGDGVTEKIGTLAKGSGYLVFDRNQNGKVDDGTELFGPQSGSGFGELAQYDSDGNLWIDEGDPIFQELQVWVTSETGEESLKSLSEVGVGAIYLGSADADFDLVSPDGVALGRVKANGLYLTESGEVRSVQEIDLANQAANESAAPEVMTSSEMDEQIKQAQLGITDEDQEDQARPVIADISMAIERMNQLREDQKAFGESLSEDENKSVLSQLVEALEKALAANREAMEDDSVGETEGMIHNL</sequence>
<dbReference type="Proteomes" id="UP001595476">
    <property type="component" value="Unassembled WGS sequence"/>
</dbReference>
<gene>
    <name evidence="2" type="ORF">ACFOEK_20550</name>
</gene>
<dbReference type="PANTHER" id="PTHR39431">
    <property type="entry name" value="FRPA/C-RELATED PROTEIN"/>
    <property type="match status" value="1"/>
</dbReference>
<accession>A0ABV7HLG3</accession>
<protein>
    <submittedName>
        <fullName evidence="2">Uncharacterized protein</fullName>
    </submittedName>
</protein>